<dbReference type="InterPro" id="IPR007345">
    <property type="entry name" value="Polysacch_pyruvyl_Trfase"/>
</dbReference>
<proteinExistence type="predicted"/>
<dbReference type="PANTHER" id="PTHR36836:SF1">
    <property type="entry name" value="COLANIC ACID BIOSYNTHESIS PROTEIN WCAK"/>
    <property type="match status" value="1"/>
</dbReference>
<comment type="caution">
    <text evidence="2">The sequence shown here is derived from an EMBL/GenBank/DDBJ whole genome shotgun (WGS) entry which is preliminary data.</text>
</comment>
<sequence length="408" mass="45136">MKFLFVGHEDFGNRGCEALIRSISGILVDHARETSLLCPSKNPERDSIQWPDAKQCNVRFVAPSVFPATVRWWGRLTRRFSAIRKVWSRPRFTPDQSTLAALNDADAVIVTGGDLLGLEYGLESLYHWMGVADYAIDQGKPVHLWAASVGPFTADKIVEAQMPGHLARYASVSVRETASRDYLKSIGFHNVTLVTDPAFTMKPQPHNNADALFAATSDGVLGFNISPLVRGFLSDDVAKQQFDGEIVAFLRQVLDNTKLSVLLIPHVDPFDGSAWNSDGIYMKGLVEAAGGPHERLDILPSTLNAAQLKYTLGRCRFFMGARTHATIGALSLGVPTISIAYSIKARGINRDLFGNEDCVLPTRKVSQQSLNNSLDYLFVHEEQMRKLLAERIPLWRRNARSTANLVLG</sequence>
<dbReference type="RefSeq" id="WP_130160132.1">
    <property type="nucleotide sequence ID" value="NZ_SGIS01000052.1"/>
</dbReference>
<evidence type="ECO:0000313" key="3">
    <source>
        <dbReference type="Proteomes" id="UP000292085"/>
    </source>
</evidence>
<dbReference type="PANTHER" id="PTHR36836">
    <property type="entry name" value="COLANIC ACID BIOSYNTHESIS PROTEIN WCAK"/>
    <property type="match status" value="1"/>
</dbReference>
<feature type="domain" description="Polysaccharide pyruvyl transferase" evidence="1">
    <location>
        <begin position="15"/>
        <end position="342"/>
    </location>
</feature>
<evidence type="ECO:0000313" key="2">
    <source>
        <dbReference type="EMBL" id="RZF60733.1"/>
    </source>
</evidence>
<dbReference type="AlphaFoldDB" id="A0A4Q6XLA7"/>
<dbReference type="Proteomes" id="UP000292085">
    <property type="component" value="Unassembled WGS sequence"/>
</dbReference>
<accession>A0A4Q6XLA7</accession>
<dbReference type="EMBL" id="SGIS01000052">
    <property type="protein sequence ID" value="RZF60733.1"/>
    <property type="molecule type" value="Genomic_DNA"/>
</dbReference>
<protein>
    <recommendedName>
        <fullName evidence="1">Polysaccharide pyruvyl transferase domain-containing protein</fullName>
    </recommendedName>
</protein>
<dbReference type="Pfam" id="PF04230">
    <property type="entry name" value="PS_pyruv_trans"/>
    <property type="match status" value="1"/>
</dbReference>
<keyword evidence="3" id="KW-1185">Reference proteome</keyword>
<organism evidence="2 3">
    <name type="scientific">Sphingomonas populi</name>
    <dbReference type="NCBI Taxonomy" id="2484750"/>
    <lineage>
        <taxon>Bacteria</taxon>
        <taxon>Pseudomonadati</taxon>
        <taxon>Pseudomonadota</taxon>
        <taxon>Alphaproteobacteria</taxon>
        <taxon>Sphingomonadales</taxon>
        <taxon>Sphingomonadaceae</taxon>
        <taxon>Sphingomonas</taxon>
    </lineage>
</organism>
<name>A0A4Q6XLA7_9SPHN</name>
<gene>
    <name evidence="2" type="ORF">EWE75_21425</name>
</gene>
<evidence type="ECO:0000259" key="1">
    <source>
        <dbReference type="Pfam" id="PF04230"/>
    </source>
</evidence>
<reference evidence="2 3" key="1">
    <citation type="submission" date="2019-02" db="EMBL/GenBank/DDBJ databases">
        <authorList>
            <person name="Li Y."/>
        </authorList>
    </citation>
    <scope>NUCLEOTIDE SEQUENCE [LARGE SCALE GENOMIC DNA]</scope>
    <source>
        <strain evidence="2 3">3-7</strain>
    </source>
</reference>
<dbReference type="OrthoDB" id="1814359at2"/>